<feature type="region of interest" description="Disordered" evidence="15">
    <location>
        <begin position="1"/>
        <end position="28"/>
    </location>
</feature>
<feature type="transmembrane region" description="Helical" evidence="16">
    <location>
        <begin position="491"/>
        <end position="517"/>
    </location>
</feature>
<evidence type="ECO:0000256" key="12">
    <source>
        <dbReference type="ARBA" id="ARBA00023136"/>
    </source>
</evidence>
<evidence type="ECO:0000256" key="6">
    <source>
        <dbReference type="ARBA" id="ARBA00022723"/>
    </source>
</evidence>
<dbReference type="Proteomes" id="UP000494206">
    <property type="component" value="Unassembled WGS sequence"/>
</dbReference>
<dbReference type="CDD" id="cd03875">
    <property type="entry name" value="M28_Fxna_like"/>
    <property type="match status" value="1"/>
</dbReference>
<feature type="transmembrane region" description="Helical" evidence="16">
    <location>
        <begin position="605"/>
        <end position="627"/>
    </location>
</feature>
<protein>
    <recommendedName>
        <fullName evidence="14">FXNA-like protease</fullName>
    </recommendedName>
</protein>
<keyword evidence="12 16" id="KW-0472">Membrane</keyword>
<dbReference type="PANTHER" id="PTHR12147">
    <property type="entry name" value="METALLOPEPTIDASE M28 FAMILY MEMBER"/>
    <property type="match status" value="1"/>
</dbReference>
<dbReference type="GO" id="GO:0005789">
    <property type="term" value="C:endoplasmic reticulum membrane"/>
    <property type="evidence" value="ECO:0007669"/>
    <property type="project" value="UniProtKB-SubCell"/>
</dbReference>
<evidence type="ECO:0000256" key="4">
    <source>
        <dbReference type="ARBA" id="ARBA00022670"/>
    </source>
</evidence>
<evidence type="ECO:0000259" key="18">
    <source>
        <dbReference type="Pfam" id="PF22248"/>
    </source>
</evidence>
<dbReference type="InterPro" id="IPR007484">
    <property type="entry name" value="Peptidase_M28"/>
</dbReference>
<gene>
    <name evidence="19" type="ORF">CBOVIS_LOCUS7382</name>
</gene>
<evidence type="ECO:0000256" key="10">
    <source>
        <dbReference type="ARBA" id="ARBA00022989"/>
    </source>
</evidence>
<dbReference type="GO" id="GO:0046872">
    <property type="term" value="F:metal ion binding"/>
    <property type="evidence" value="ECO:0007669"/>
    <property type="project" value="UniProtKB-KW"/>
</dbReference>
<comment type="similarity">
    <text evidence="3">Belongs to the peptidase M28 family.</text>
</comment>
<sequence>MSTISRRRGKPIEEPPLIQNPEDSEKDDPSLLSSSHWLAIFLIYSTVVLGSIYLHKCLPTPLEPNKENSQFSEVRAIKILEELSNFGWKPAGSHNCEELTRNRILKELQLIKSNAAGDVRFDIDTQYVNGCFDIPAHDTEGMNICYKNVSNVIARLGQTPKHDSIAVLLNCHYDSWPTSSAGSDDLSSCALMLELIRIYSSHPNLLKHDVIFLFNGAEESSLLAAHGFITQHRWRHDIRAFINLEASGSGGRELLFQAGPANEWLLNSYLEAAVHPHCSVLGQEVFQSGVYPGDTDFRVFRDHGRVPGLDLAFVQNGYWWHTEFDEAFRIASGSLQRAGENVLSTLNHLLASPYLEKPAEYADRKTVFFDFLGLFVVIYPLSIAHLINITVILLVFYLAFKSYRTYSSIFLIAARDYILVCASMTTVIYCMIQMSLFNYGALRWYTRHWLATVAYGLPCVWTGLSVQGLLAARVPVKARKEYARSLEIQHLVVISLILFVFTYYNIASGFLFALQLLPVIKMQLVDFGPNLNVLSTVLLSLPGCSMCIYTAEMLLSIFIPIMGRTSGNPEPIVATFVGFAGFAIVLSLMGLAARTKNSRSPEESSVLNLIYTLAGVILSTLTILYVFSCVWPSPYNFDVQYPTTKRTQFFHVNQLLYTREVEVSVNETRFYAISHDYRGADDIPFVYADDNYTVLHCHYNNNPYCEVPYLFPTRNRIKERHIRVRPVEERLKFPFETRLESKLKKRAEIGGAASIEYSLSVIGTGQISVYLIPDDGWTVASTSVAVPSTPQHHMFLYFTCSAPGNRCQWDFDIVIKKMDNRVSDEKPLLVGVSSHYLHGEHMQSKSIRNMIQKIHENRVKSPSWAITASAWNVDQIYKYF</sequence>
<feature type="transmembrane region" description="Helical" evidence="16">
    <location>
        <begin position="371"/>
        <end position="396"/>
    </location>
</feature>
<feature type="transmembrane region" description="Helical" evidence="16">
    <location>
        <begin position="537"/>
        <end position="559"/>
    </location>
</feature>
<keyword evidence="10 16" id="KW-1133">Transmembrane helix</keyword>
<feature type="transmembrane region" description="Helical" evidence="16">
    <location>
        <begin position="449"/>
        <end position="470"/>
    </location>
</feature>
<accession>A0A8S1EYJ7</accession>
<evidence type="ECO:0000256" key="16">
    <source>
        <dbReference type="SAM" id="Phobius"/>
    </source>
</evidence>
<reference evidence="19 20" key="1">
    <citation type="submission" date="2020-04" db="EMBL/GenBank/DDBJ databases">
        <authorList>
            <person name="Laetsch R D."/>
            <person name="Stevens L."/>
            <person name="Kumar S."/>
            <person name="Blaxter L. M."/>
        </authorList>
    </citation>
    <scope>NUCLEOTIDE SEQUENCE [LARGE SCALE GENOMIC DNA]</scope>
</reference>
<dbReference type="OrthoDB" id="7887808at2759"/>
<evidence type="ECO:0000313" key="19">
    <source>
        <dbReference type="EMBL" id="CAB3405150.1"/>
    </source>
</evidence>
<keyword evidence="13" id="KW-0325">Glycoprotein</keyword>
<dbReference type="InterPro" id="IPR053973">
    <property type="entry name" value="ERMP1-like_C"/>
</dbReference>
<keyword evidence="6" id="KW-0479">Metal-binding</keyword>
<feature type="domain" description="Peptidase M28" evidence="17">
    <location>
        <begin position="151"/>
        <end position="344"/>
    </location>
</feature>
<evidence type="ECO:0000256" key="9">
    <source>
        <dbReference type="ARBA" id="ARBA00022833"/>
    </source>
</evidence>
<feature type="transmembrane region" description="Helical" evidence="16">
    <location>
        <begin position="417"/>
        <end position="437"/>
    </location>
</feature>
<feature type="transmembrane region" description="Helical" evidence="16">
    <location>
        <begin position="571"/>
        <end position="593"/>
    </location>
</feature>
<dbReference type="InterPro" id="IPR045175">
    <property type="entry name" value="M28_fam"/>
</dbReference>
<dbReference type="AlphaFoldDB" id="A0A8S1EYJ7"/>
<keyword evidence="7" id="KW-0378">Hydrolase</keyword>
<proteinExistence type="inferred from homology"/>
<comment type="subcellular location">
    <subcellularLocation>
        <location evidence="2">Endoplasmic reticulum membrane</location>
        <topology evidence="2">Multi-pass membrane protein</topology>
    </subcellularLocation>
</comment>
<name>A0A8S1EYJ7_9PELO</name>
<comment type="caution">
    <text evidence="19">The sequence shown here is derived from an EMBL/GenBank/DDBJ whole genome shotgun (WGS) entry which is preliminary data.</text>
</comment>
<evidence type="ECO:0000313" key="20">
    <source>
        <dbReference type="Proteomes" id="UP000494206"/>
    </source>
</evidence>
<dbReference type="GO" id="GO:0006508">
    <property type="term" value="P:proteolysis"/>
    <property type="evidence" value="ECO:0007669"/>
    <property type="project" value="UniProtKB-KW"/>
</dbReference>
<evidence type="ECO:0000256" key="15">
    <source>
        <dbReference type="SAM" id="MobiDB-lite"/>
    </source>
</evidence>
<evidence type="ECO:0000256" key="13">
    <source>
        <dbReference type="ARBA" id="ARBA00023180"/>
    </source>
</evidence>
<dbReference type="InterPro" id="IPR048024">
    <property type="entry name" value="Fxna-like_M28_dom"/>
</dbReference>
<dbReference type="GO" id="GO:0008235">
    <property type="term" value="F:metalloexopeptidase activity"/>
    <property type="evidence" value="ECO:0007669"/>
    <property type="project" value="InterPro"/>
</dbReference>
<feature type="domain" description="Endoplasmic reticulum metallopeptidase 1-like C-terminal" evidence="18">
    <location>
        <begin position="642"/>
        <end position="855"/>
    </location>
</feature>
<keyword evidence="9" id="KW-0862">Zinc</keyword>
<evidence type="ECO:0000259" key="17">
    <source>
        <dbReference type="Pfam" id="PF04389"/>
    </source>
</evidence>
<dbReference type="Gene3D" id="3.40.630.10">
    <property type="entry name" value="Zn peptidases"/>
    <property type="match status" value="1"/>
</dbReference>
<keyword evidence="11" id="KW-0482">Metalloprotease</keyword>
<evidence type="ECO:0000256" key="2">
    <source>
        <dbReference type="ARBA" id="ARBA00004477"/>
    </source>
</evidence>
<evidence type="ECO:0000256" key="1">
    <source>
        <dbReference type="ARBA" id="ARBA00001947"/>
    </source>
</evidence>
<organism evidence="19 20">
    <name type="scientific">Caenorhabditis bovis</name>
    <dbReference type="NCBI Taxonomy" id="2654633"/>
    <lineage>
        <taxon>Eukaryota</taxon>
        <taxon>Metazoa</taxon>
        <taxon>Ecdysozoa</taxon>
        <taxon>Nematoda</taxon>
        <taxon>Chromadorea</taxon>
        <taxon>Rhabditida</taxon>
        <taxon>Rhabditina</taxon>
        <taxon>Rhabditomorpha</taxon>
        <taxon>Rhabditoidea</taxon>
        <taxon>Rhabditidae</taxon>
        <taxon>Peloderinae</taxon>
        <taxon>Caenorhabditis</taxon>
    </lineage>
</organism>
<comment type="cofactor">
    <cofactor evidence="1">
        <name>Zn(2+)</name>
        <dbReference type="ChEBI" id="CHEBI:29105"/>
    </cofactor>
</comment>
<dbReference type="EMBL" id="CADEPM010000004">
    <property type="protein sequence ID" value="CAB3405150.1"/>
    <property type="molecule type" value="Genomic_DNA"/>
</dbReference>
<keyword evidence="8" id="KW-0256">Endoplasmic reticulum</keyword>
<evidence type="ECO:0000256" key="14">
    <source>
        <dbReference type="ARBA" id="ARBA00078796"/>
    </source>
</evidence>
<keyword evidence="5 16" id="KW-0812">Transmembrane</keyword>
<evidence type="ECO:0000256" key="3">
    <source>
        <dbReference type="ARBA" id="ARBA00010918"/>
    </source>
</evidence>
<dbReference type="SUPFAM" id="SSF53187">
    <property type="entry name" value="Zn-dependent exopeptidases"/>
    <property type="match status" value="1"/>
</dbReference>
<keyword evidence="4" id="KW-0645">Protease</keyword>
<dbReference type="Pfam" id="PF22248">
    <property type="entry name" value="ERMP1_C"/>
    <property type="match status" value="1"/>
</dbReference>
<dbReference type="PANTHER" id="PTHR12147:SF11">
    <property type="entry name" value="ENDOPLASMIC RETICULUM METALLOPEPTIDASE 1-B-RELATED"/>
    <property type="match status" value="1"/>
</dbReference>
<keyword evidence="20" id="KW-1185">Reference proteome</keyword>
<evidence type="ECO:0000256" key="5">
    <source>
        <dbReference type="ARBA" id="ARBA00022692"/>
    </source>
</evidence>
<evidence type="ECO:0000256" key="7">
    <source>
        <dbReference type="ARBA" id="ARBA00022801"/>
    </source>
</evidence>
<evidence type="ECO:0000256" key="11">
    <source>
        <dbReference type="ARBA" id="ARBA00023049"/>
    </source>
</evidence>
<evidence type="ECO:0000256" key="8">
    <source>
        <dbReference type="ARBA" id="ARBA00022824"/>
    </source>
</evidence>
<dbReference type="Pfam" id="PF04389">
    <property type="entry name" value="Peptidase_M28"/>
    <property type="match status" value="1"/>
</dbReference>
<dbReference type="FunFam" id="3.40.630.10:FF:000008">
    <property type="entry name" value="Endoplasmic reticulum metallopeptidase 1"/>
    <property type="match status" value="1"/>
</dbReference>